<protein>
    <submittedName>
        <fullName evidence="2">Uncharacterized protein</fullName>
    </submittedName>
</protein>
<organism evidence="2 4">
    <name type="scientific">Rousettus aegyptiacus</name>
    <name type="common">Egyptian fruit bat</name>
    <name type="synonym">Pteropus aegyptiacus</name>
    <dbReference type="NCBI Taxonomy" id="9407"/>
    <lineage>
        <taxon>Eukaryota</taxon>
        <taxon>Metazoa</taxon>
        <taxon>Chordata</taxon>
        <taxon>Craniata</taxon>
        <taxon>Vertebrata</taxon>
        <taxon>Euteleostomi</taxon>
        <taxon>Mammalia</taxon>
        <taxon>Eutheria</taxon>
        <taxon>Laurasiatheria</taxon>
        <taxon>Chiroptera</taxon>
        <taxon>Yinpterochiroptera</taxon>
        <taxon>Pteropodoidea</taxon>
        <taxon>Pteropodidae</taxon>
        <taxon>Rousettinae</taxon>
        <taxon>Rousettus</taxon>
    </lineage>
</organism>
<keyword evidence="4" id="KW-1185">Reference proteome</keyword>
<evidence type="ECO:0000313" key="2">
    <source>
        <dbReference type="EMBL" id="KAF6435834.1"/>
    </source>
</evidence>
<feature type="region of interest" description="Disordered" evidence="1">
    <location>
        <begin position="34"/>
        <end position="65"/>
    </location>
</feature>
<reference evidence="2 4" key="1">
    <citation type="journal article" date="2020" name="Nature">
        <title>Six reference-quality genomes reveal evolution of bat adaptations.</title>
        <authorList>
            <person name="Jebb D."/>
            <person name="Huang Z."/>
            <person name="Pippel M."/>
            <person name="Hughes G.M."/>
            <person name="Lavrichenko K."/>
            <person name="Devanna P."/>
            <person name="Winkler S."/>
            <person name="Jermiin L.S."/>
            <person name="Skirmuntt E.C."/>
            <person name="Katzourakis A."/>
            <person name="Burkitt-Gray L."/>
            <person name="Ray D.A."/>
            <person name="Sullivan K.A.M."/>
            <person name="Roscito J.G."/>
            <person name="Kirilenko B.M."/>
            <person name="Davalos L.M."/>
            <person name="Corthals A.P."/>
            <person name="Power M.L."/>
            <person name="Jones G."/>
            <person name="Ransome R.D."/>
            <person name="Dechmann D.K.N."/>
            <person name="Locatelli A.G."/>
            <person name="Puechmaille S.J."/>
            <person name="Fedrigo O."/>
            <person name="Jarvis E.D."/>
            <person name="Hiller M."/>
            <person name="Vernes S.C."/>
            <person name="Myers E.W."/>
            <person name="Teeling E.C."/>
        </authorList>
    </citation>
    <scope>NUCLEOTIDE SEQUENCE [LARGE SCALE GENOMIC DNA]</scope>
    <source>
        <strain evidence="2">MRouAeg1</strain>
        <tissue evidence="2">Muscle</tissue>
    </source>
</reference>
<feature type="compositionally biased region" description="Low complexity" evidence="1">
    <location>
        <begin position="38"/>
        <end position="47"/>
    </location>
</feature>
<dbReference type="Proteomes" id="UP000593571">
    <property type="component" value="Unassembled WGS sequence"/>
</dbReference>
<sequence>MSCSGLLGTWMLPPHKWLPPLDLTRYRPTFSALPAGCSSSSQEENQNGQAGPRQWRESPEGSTVAHRDVPAITQVESRDRVPPARFSFSMTLQWQQSPQICHLRVAAVRGCAAGRASPRRQISLKKSDHITLGITAKLLKQRLHSLTLTPFPPLPSGAPRPSFSFLASSKPAVHLRLSLSP</sequence>
<dbReference type="AlphaFoldDB" id="A0A7J8EK48"/>
<gene>
    <name evidence="2" type="ORF">HJG63_012557</name>
    <name evidence="3" type="ORF">HJG63_012560</name>
</gene>
<name>A0A7J8EK48_ROUAE</name>
<evidence type="ECO:0000313" key="4">
    <source>
        <dbReference type="Proteomes" id="UP000593571"/>
    </source>
</evidence>
<accession>A0A7J8EK48</accession>
<evidence type="ECO:0000256" key="1">
    <source>
        <dbReference type="SAM" id="MobiDB-lite"/>
    </source>
</evidence>
<dbReference type="EMBL" id="JACASE010000009">
    <property type="protein sequence ID" value="KAF6435834.1"/>
    <property type="molecule type" value="Genomic_DNA"/>
</dbReference>
<dbReference type="EMBL" id="JACASE010000009">
    <property type="protein sequence ID" value="KAF6435837.1"/>
    <property type="molecule type" value="Genomic_DNA"/>
</dbReference>
<evidence type="ECO:0000313" key="3">
    <source>
        <dbReference type="EMBL" id="KAF6435837.1"/>
    </source>
</evidence>
<comment type="caution">
    <text evidence="2">The sequence shown here is derived from an EMBL/GenBank/DDBJ whole genome shotgun (WGS) entry which is preliminary data.</text>
</comment>
<proteinExistence type="predicted"/>
<feature type="compositionally biased region" description="Basic and acidic residues" evidence="1">
    <location>
        <begin position="54"/>
        <end position="65"/>
    </location>
</feature>